<keyword evidence="2" id="KW-1185">Reference proteome</keyword>
<reference evidence="2" key="1">
    <citation type="journal article" date="2019" name="Microbiol. Resour. Announc.">
        <title>Complete Genome Sequence of Halomonas olivaria, a Moderately Halophilic Bacterium Isolated from Olive Processing Effluents, Obtained by Nanopore Sequencing.</title>
        <authorList>
            <person name="Nagata S."/>
            <person name="Ii K.M."/>
            <person name="Tsukimi T."/>
            <person name="Miura M.C."/>
            <person name="Galipon J."/>
            <person name="Arakawa K."/>
        </authorList>
    </citation>
    <scope>NUCLEOTIDE SEQUENCE [LARGE SCALE GENOMIC DNA]</scope>
    <source>
        <strain evidence="2">TYRC17</strain>
    </source>
</reference>
<evidence type="ECO:0000313" key="2">
    <source>
        <dbReference type="Proteomes" id="UP000289555"/>
    </source>
</evidence>
<dbReference type="InterPro" id="IPR010179">
    <property type="entry name" value="CRISPR-assoc_prot_Cse3"/>
</dbReference>
<dbReference type="NCBIfam" id="TIGR01907">
    <property type="entry name" value="casE_Cse3"/>
    <property type="match status" value="1"/>
</dbReference>
<proteinExistence type="predicted"/>
<dbReference type="Gene3D" id="3.30.70.1210">
    <property type="entry name" value="Crispr-associated protein, domain 2"/>
    <property type="match status" value="1"/>
</dbReference>
<sequence length="234" mass="26272">MYLSSVRLDLNRLTRAELFDVLEGGAYTAHQLLWRLFPGVPEGERPFIFRQEMEEDANGKGAGLPRFYVGSACAPEPVEGFEVQCKPFAPLLAKGERLAFRLRANPTIAKPTGQGRRSKRADVLMDARYPFPKGERTSQACTDAMDAAARQWLTDRADAFGFTLPVAPEVGAYRQYALSNKEGRSPSATPAWITKVCWRWPTRRRSMRRYDTALAVPRRLAVGCCYCAAYRSDP</sequence>
<gene>
    <name evidence="1" type="ORF">HORIV_61700</name>
</gene>
<dbReference type="SUPFAM" id="SSF117987">
    <property type="entry name" value="CRISPR-associated protein"/>
    <property type="match status" value="2"/>
</dbReference>
<dbReference type="SMART" id="SM01101">
    <property type="entry name" value="CRISPR_assoc"/>
    <property type="match status" value="1"/>
</dbReference>
<dbReference type="Pfam" id="PF08798">
    <property type="entry name" value="CRISPR_assoc"/>
    <property type="match status" value="1"/>
</dbReference>
<evidence type="ECO:0000313" key="1">
    <source>
        <dbReference type="EMBL" id="BBI53749.1"/>
    </source>
</evidence>
<dbReference type="EMBL" id="AP019416">
    <property type="protein sequence ID" value="BBI53749.1"/>
    <property type="molecule type" value="Genomic_DNA"/>
</dbReference>
<protein>
    <submittedName>
        <fullName evidence="1">Type I-E CRISPR-associated protein Cas6/Cse3/CasE</fullName>
    </submittedName>
</protein>
<accession>A0ABN5X3C1</accession>
<name>A0ABN5X3C1_9GAMM</name>
<dbReference type="CDD" id="cd09727">
    <property type="entry name" value="Cas6_I-E"/>
    <property type="match status" value="1"/>
</dbReference>
<dbReference type="Gene3D" id="3.30.70.1200">
    <property type="entry name" value="Crispr-associated protein, domain 1"/>
    <property type="match status" value="1"/>
</dbReference>
<dbReference type="Proteomes" id="UP000289555">
    <property type="component" value="Chromosome"/>
</dbReference>
<organism evidence="1 2">
    <name type="scientific">Vreelandella olivaria</name>
    <dbReference type="NCBI Taxonomy" id="390919"/>
    <lineage>
        <taxon>Bacteria</taxon>
        <taxon>Pseudomonadati</taxon>
        <taxon>Pseudomonadota</taxon>
        <taxon>Gammaproteobacteria</taxon>
        <taxon>Oceanospirillales</taxon>
        <taxon>Halomonadaceae</taxon>
        <taxon>Vreelandella</taxon>
    </lineage>
</organism>